<evidence type="ECO:0000313" key="2">
    <source>
        <dbReference type="Proteomes" id="UP001196413"/>
    </source>
</evidence>
<proteinExistence type="predicted"/>
<reference evidence="1" key="1">
    <citation type="submission" date="2021-06" db="EMBL/GenBank/DDBJ databases">
        <title>Parelaphostrongylus tenuis whole genome reference sequence.</title>
        <authorList>
            <person name="Garwood T.J."/>
            <person name="Larsen P.A."/>
            <person name="Fountain-Jones N.M."/>
            <person name="Garbe J.R."/>
            <person name="Macchietto M.G."/>
            <person name="Kania S.A."/>
            <person name="Gerhold R.W."/>
            <person name="Richards J.E."/>
            <person name="Wolf T.M."/>
        </authorList>
    </citation>
    <scope>NUCLEOTIDE SEQUENCE</scope>
    <source>
        <strain evidence="1">MNPRO001-30</strain>
        <tissue evidence="1">Meninges</tissue>
    </source>
</reference>
<name>A0AAD5MWY1_PARTN</name>
<evidence type="ECO:0000313" key="1">
    <source>
        <dbReference type="EMBL" id="KAJ1357111.1"/>
    </source>
</evidence>
<keyword evidence="2" id="KW-1185">Reference proteome</keyword>
<dbReference type="EMBL" id="JAHQIW010003042">
    <property type="protein sequence ID" value="KAJ1357111.1"/>
    <property type="molecule type" value="Genomic_DNA"/>
</dbReference>
<protein>
    <submittedName>
        <fullName evidence="1">Uncharacterized protein</fullName>
    </submittedName>
</protein>
<dbReference type="AlphaFoldDB" id="A0AAD5MWY1"/>
<comment type="caution">
    <text evidence="1">The sequence shown here is derived from an EMBL/GenBank/DDBJ whole genome shotgun (WGS) entry which is preliminary data.</text>
</comment>
<gene>
    <name evidence="1" type="ORF">KIN20_015161</name>
</gene>
<organism evidence="1 2">
    <name type="scientific">Parelaphostrongylus tenuis</name>
    <name type="common">Meningeal worm</name>
    <dbReference type="NCBI Taxonomy" id="148309"/>
    <lineage>
        <taxon>Eukaryota</taxon>
        <taxon>Metazoa</taxon>
        <taxon>Ecdysozoa</taxon>
        <taxon>Nematoda</taxon>
        <taxon>Chromadorea</taxon>
        <taxon>Rhabditida</taxon>
        <taxon>Rhabditina</taxon>
        <taxon>Rhabditomorpha</taxon>
        <taxon>Strongyloidea</taxon>
        <taxon>Metastrongylidae</taxon>
        <taxon>Parelaphostrongylus</taxon>
    </lineage>
</organism>
<sequence>MLKKFNDAEKKIGLRLNITNTQFFINKWYNDENTKLNDFSTMKTSSYVYPGRSMNVENNKEA</sequence>
<accession>A0AAD5MWY1</accession>
<dbReference type="Proteomes" id="UP001196413">
    <property type="component" value="Unassembled WGS sequence"/>
</dbReference>